<dbReference type="InterPro" id="IPR023214">
    <property type="entry name" value="HAD_sf"/>
</dbReference>
<dbReference type="EMBL" id="JAYXHS010000003">
    <property type="protein sequence ID" value="MEC5387022.1"/>
    <property type="molecule type" value="Genomic_DNA"/>
</dbReference>
<evidence type="ECO:0000313" key="8">
    <source>
        <dbReference type="Proteomes" id="UP001331561"/>
    </source>
</evidence>
<dbReference type="PIRSF" id="PIRSF006118">
    <property type="entry name" value="KDO8-P_Ptase"/>
    <property type="match status" value="1"/>
</dbReference>
<protein>
    <submittedName>
        <fullName evidence="7">Phenylphosphate carboxylase subunit delta</fullName>
    </submittedName>
</protein>
<evidence type="ECO:0000313" key="7">
    <source>
        <dbReference type="EMBL" id="MEC5387022.1"/>
    </source>
</evidence>
<dbReference type="SFLD" id="SFLDG01138">
    <property type="entry name" value="C1.6.2:_Deoxy-d-mannose-octulo"/>
    <property type="match status" value="1"/>
</dbReference>
<comment type="cofactor">
    <cofactor evidence="1">
        <name>Mg(2+)</name>
        <dbReference type="ChEBI" id="CHEBI:18420"/>
    </cofactor>
</comment>
<reference evidence="7 8" key="1">
    <citation type="submission" date="2024-01" db="EMBL/GenBank/DDBJ databases">
        <title>Uliginosibacterium soil sp. nov.</title>
        <authorList>
            <person name="Lv Y."/>
        </authorList>
    </citation>
    <scope>NUCLEOTIDE SEQUENCE [LARGE SCALE GENOMIC DNA]</scope>
    <source>
        <strain evidence="7 8">H3</strain>
    </source>
</reference>
<dbReference type="PANTHER" id="PTHR21485:SF3">
    <property type="entry name" value="N-ACYLNEURAMINATE CYTIDYLYLTRANSFERASE"/>
    <property type="match status" value="1"/>
</dbReference>
<dbReference type="SFLD" id="SFLDG01136">
    <property type="entry name" value="C1.6:_Phosphoserine_Phosphatas"/>
    <property type="match status" value="1"/>
</dbReference>
<keyword evidence="6" id="KW-0460">Magnesium</keyword>
<organism evidence="7 8">
    <name type="scientific">Uliginosibacterium silvisoli</name>
    <dbReference type="NCBI Taxonomy" id="3114758"/>
    <lineage>
        <taxon>Bacteria</taxon>
        <taxon>Pseudomonadati</taxon>
        <taxon>Pseudomonadota</taxon>
        <taxon>Betaproteobacteria</taxon>
        <taxon>Rhodocyclales</taxon>
        <taxon>Zoogloeaceae</taxon>
        <taxon>Uliginosibacterium</taxon>
    </lineage>
</organism>
<evidence type="ECO:0000256" key="3">
    <source>
        <dbReference type="ARBA" id="ARBA00011881"/>
    </source>
</evidence>
<dbReference type="Gene3D" id="3.40.50.1000">
    <property type="entry name" value="HAD superfamily/HAD-like"/>
    <property type="match status" value="1"/>
</dbReference>
<gene>
    <name evidence="7" type="ORF">VVD49_14915</name>
</gene>
<dbReference type="InterPro" id="IPR050793">
    <property type="entry name" value="CMP-NeuNAc_synthase"/>
</dbReference>
<dbReference type="InterPro" id="IPR010023">
    <property type="entry name" value="KdsC_fam"/>
</dbReference>
<comment type="subunit">
    <text evidence="3">Homotetramer.</text>
</comment>
<dbReference type="SFLD" id="SFLDS00003">
    <property type="entry name" value="Haloacid_Dehalogenase"/>
    <property type="match status" value="1"/>
</dbReference>
<name>A0ABU6K6A9_9RHOO</name>
<evidence type="ECO:0000256" key="4">
    <source>
        <dbReference type="ARBA" id="ARBA00022723"/>
    </source>
</evidence>
<sequence length="184" mass="19855">MLFPNKSDQNETARGKAAKLKLMAFDVDGVLTDGTLFFTPAGDEIKAFSSLDGHGLKMLGEAGITVAIITGRNSRMVELRAANLGVAHLFQGVEDKRAVMRGLREQLGLSAEQSGYMGDDVVDLPILRDCGFSASVSDGHPFVHRHVDFVTRQGGGRGAVRELSDFILNAQGKLDAMLDSYLTR</sequence>
<dbReference type="SUPFAM" id="SSF56784">
    <property type="entry name" value="HAD-like"/>
    <property type="match status" value="1"/>
</dbReference>
<comment type="similarity">
    <text evidence="2">Belongs to the KdsC family.</text>
</comment>
<proteinExistence type="inferred from homology"/>
<evidence type="ECO:0000256" key="1">
    <source>
        <dbReference type="ARBA" id="ARBA00001946"/>
    </source>
</evidence>
<dbReference type="CDD" id="cd01630">
    <property type="entry name" value="HAD_KDO-like"/>
    <property type="match status" value="1"/>
</dbReference>
<evidence type="ECO:0000256" key="2">
    <source>
        <dbReference type="ARBA" id="ARBA00005893"/>
    </source>
</evidence>
<keyword evidence="8" id="KW-1185">Reference proteome</keyword>
<keyword evidence="4" id="KW-0479">Metal-binding</keyword>
<dbReference type="PANTHER" id="PTHR21485">
    <property type="entry name" value="HAD SUPERFAMILY MEMBERS CMAS AND KDSC"/>
    <property type="match status" value="1"/>
</dbReference>
<evidence type="ECO:0000256" key="5">
    <source>
        <dbReference type="ARBA" id="ARBA00022801"/>
    </source>
</evidence>
<dbReference type="Proteomes" id="UP001331561">
    <property type="component" value="Unassembled WGS sequence"/>
</dbReference>
<accession>A0ABU6K6A9</accession>
<comment type="caution">
    <text evidence="7">The sequence shown here is derived from an EMBL/GenBank/DDBJ whole genome shotgun (WGS) entry which is preliminary data.</text>
</comment>
<keyword evidence="5" id="KW-0378">Hydrolase</keyword>
<evidence type="ECO:0000256" key="6">
    <source>
        <dbReference type="ARBA" id="ARBA00022842"/>
    </source>
</evidence>
<dbReference type="NCBIfam" id="TIGR01670">
    <property type="entry name" value="KdsC-phosphatas"/>
    <property type="match status" value="1"/>
</dbReference>
<dbReference type="InterPro" id="IPR036412">
    <property type="entry name" value="HAD-like_sf"/>
</dbReference>
<dbReference type="RefSeq" id="WP_327600003.1">
    <property type="nucleotide sequence ID" value="NZ_JAYXHS010000003.1"/>
</dbReference>